<dbReference type="InterPro" id="IPR037066">
    <property type="entry name" value="Plug_dom_sf"/>
</dbReference>
<dbReference type="Pfam" id="PF07715">
    <property type="entry name" value="Plug"/>
    <property type="match status" value="1"/>
</dbReference>
<dbReference type="Pfam" id="PF07660">
    <property type="entry name" value="STN"/>
    <property type="match status" value="1"/>
</dbReference>
<dbReference type="InterPro" id="IPR008969">
    <property type="entry name" value="CarboxyPept-like_regulatory"/>
</dbReference>
<keyword evidence="2 7" id="KW-0813">Transport</keyword>
<dbReference type="Gene3D" id="2.60.40.1120">
    <property type="entry name" value="Carboxypeptidase-like, regulatory domain"/>
    <property type="match status" value="1"/>
</dbReference>
<evidence type="ECO:0000313" key="9">
    <source>
        <dbReference type="EMBL" id="SMD02141.1"/>
    </source>
</evidence>
<dbReference type="SUPFAM" id="SSF56935">
    <property type="entry name" value="Porins"/>
    <property type="match status" value="1"/>
</dbReference>
<proteinExistence type="inferred from homology"/>
<evidence type="ECO:0000259" key="8">
    <source>
        <dbReference type="SMART" id="SM00965"/>
    </source>
</evidence>
<accession>A0A1W2DXB9</accession>
<dbReference type="InterPro" id="IPR023996">
    <property type="entry name" value="TonB-dep_OMP_SusC/RagA"/>
</dbReference>
<dbReference type="SMART" id="SM00965">
    <property type="entry name" value="STN"/>
    <property type="match status" value="1"/>
</dbReference>
<keyword evidence="3 7" id="KW-1134">Transmembrane beta strand</keyword>
<evidence type="ECO:0000313" key="10">
    <source>
        <dbReference type="Proteomes" id="UP000192756"/>
    </source>
</evidence>
<evidence type="ECO:0000256" key="3">
    <source>
        <dbReference type="ARBA" id="ARBA00022452"/>
    </source>
</evidence>
<keyword evidence="5 7" id="KW-0472">Membrane</keyword>
<evidence type="ECO:0000256" key="5">
    <source>
        <dbReference type="ARBA" id="ARBA00023136"/>
    </source>
</evidence>
<dbReference type="Gene3D" id="2.170.130.10">
    <property type="entry name" value="TonB-dependent receptor, plug domain"/>
    <property type="match status" value="1"/>
</dbReference>
<dbReference type="InterPro" id="IPR012910">
    <property type="entry name" value="Plug_dom"/>
</dbReference>
<dbReference type="InterPro" id="IPR036942">
    <property type="entry name" value="Beta-barrel_TonB_sf"/>
</dbReference>
<dbReference type="Proteomes" id="UP000192756">
    <property type="component" value="Unassembled WGS sequence"/>
</dbReference>
<evidence type="ECO:0000256" key="2">
    <source>
        <dbReference type="ARBA" id="ARBA00022448"/>
    </source>
</evidence>
<evidence type="ECO:0000256" key="6">
    <source>
        <dbReference type="ARBA" id="ARBA00023237"/>
    </source>
</evidence>
<dbReference type="InterPro" id="IPR011662">
    <property type="entry name" value="Secretin/TonB_short_N"/>
</dbReference>
<dbReference type="SUPFAM" id="SSF49464">
    <property type="entry name" value="Carboxypeptidase regulatory domain-like"/>
    <property type="match status" value="1"/>
</dbReference>
<comment type="similarity">
    <text evidence="7">Belongs to the TonB-dependent receptor family.</text>
</comment>
<sequence length="1195" mass="134687">MNFYNVFRQGLMVCLPDQILRIMKLTTIIMIAFFMQVSANGLAQKINISESNATISKVFKQLQQQSGYNFVYTSQMLEGLKPVHVKLKNVSLKEALDALLEDQPITYVIRQNIVVVQRKSDSGEPIQAAIEIKGKVTDERGKEFPGVSVKLKGSRVTVATDNSGQYRITVPDNNAVLVFSYVGYNAVEEAVKQRTTINVKMNPAESALNDVVVTGYQSLKKKSLTGSVTTIQLKDLETVYQPNIDKLLQGQVPGMTLMSTSGAPGSIPQIRIRGTATLSGNVQPLWVVDGIILDDAVNVSVDDIMTNRNLIASGIGGINVDDIESINVLKDAAATAIYGTRAANGVIVITSKKGKAGKTRVNFSSNLTFGERPRIEDAYMMNSKERIDVNREMIRRGVFNATTPAAGEYNTVSDFERYFIDLMDKKITWNDFNQRVNYLETVNTDWFQYLFRNSVTNRQNLSISGGDERTTFYASGSYMNDQATAKGVGQKTYTGSLKVYTRIYDKIRLGVMMDVNARENKSFFAVDSKENPFEYAIYTTRAQPAKNPDGTYSHFYLNGMEYNFLENRDKGWRNSRNFGFRGSLDLEYKIIKDLTFNSLFSYAKQNTTDEDIAIDDSYFVRIRKKDNREIVNGQYVYVWKDGGYRKDRSSYNGSITFRNQLTYNPFFNNTHYLNVMVGQEVRKSKTSDVSAEVYGYAHDRGHQQIPQFDYMKKMGAPYWRENLNDGANLSYFGSVNYTYDNRYTASFNIRTDGSNRFGLKTNQLFQPLWAVGANYQMKEEKFLRDVDWVSYLTFRGSYGSQGNVASQAYSDLVARIGAVALENPVNYLIIDAPKNPNLKWEQTYTTNLALEAGFFKRKLMFNVEWYNKKAVDLLGSRQVSQVTGFDQIQVNWASMLNRGWEFSLNTINMDNGSFRWSTNVNFGFNRNKVLDVYAKPTVQNLTNPRRSQYSTAAVIGQPIDGLWSYRYAGLNQQGRATFFTDKEGVKVLNGMTSIDGLGYSGVINPKSQVGFTNTFTYKRITLSALFVGSFGNVMRLRNLSNGSYLGFPDPTQNMSKEWVNRWQNPGDEAHTNVPVLEVGSDNALIALNPTNGAMFDNSDLRTVKGDFVRFQNLSVGYDYFTPKLRAIGIQNIRLALQGNNLYVWKDKALKGQDPEAQGSPILSYSSTRASATAINFGNTFLPVPRSYSLSLTVQF</sequence>
<keyword evidence="4 7" id="KW-0812">Transmembrane</keyword>
<evidence type="ECO:0000256" key="4">
    <source>
        <dbReference type="ARBA" id="ARBA00022692"/>
    </source>
</evidence>
<reference evidence="10" key="1">
    <citation type="submission" date="2017-04" db="EMBL/GenBank/DDBJ databases">
        <authorList>
            <person name="Varghese N."/>
            <person name="Submissions S."/>
        </authorList>
    </citation>
    <scope>NUCLEOTIDE SEQUENCE [LARGE SCALE GENOMIC DNA]</scope>
    <source>
        <strain evidence="10">DSM 12126</strain>
    </source>
</reference>
<protein>
    <submittedName>
        <fullName evidence="9">TonB-linked outer membrane protein, SusC/RagA family</fullName>
    </submittedName>
</protein>
<name>A0A1W2DXB9_9SPHI</name>
<keyword evidence="10" id="KW-1185">Reference proteome</keyword>
<dbReference type="InterPro" id="IPR023997">
    <property type="entry name" value="TonB-dep_OMP_SusC/RagA_CS"/>
</dbReference>
<keyword evidence="6 7" id="KW-0998">Cell outer membrane</keyword>
<organism evidence="9 10">
    <name type="scientific">Pedobacter africanus</name>
    <dbReference type="NCBI Taxonomy" id="151894"/>
    <lineage>
        <taxon>Bacteria</taxon>
        <taxon>Pseudomonadati</taxon>
        <taxon>Bacteroidota</taxon>
        <taxon>Sphingobacteriia</taxon>
        <taxon>Sphingobacteriales</taxon>
        <taxon>Sphingobacteriaceae</taxon>
        <taxon>Pedobacter</taxon>
    </lineage>
</organism>
<dbReference type="EMBL" id="FWXT01000004">
    <property type="protein sequence ID" value="SMD02141.1"/>
    <property type="molecule type" value="Genomic_DNA"/>
</dbReference>
<dbReference type="PROSITE" id="PS52016">
    <property type="entry name" value="TONB_DEPENDENT_REC_3"/>
    <property type="match status" value="1"/>
</dbReference>
<gene>
    <name evidence="9" type="ORF">SAMN04488524_4215</name>
</gene>
<dbReference type="NCBIfam" id="TIGR04057">
    <property type="entry name" value="SusC_RagA_signa"/>
    <property type="match status" value="1"/>
</dbReference>
<dbReference type="STRING" id="151894.SAMN04488524_4215"/>
<dbReference type="InterPro" id="IPR039426">
    <property type="entry name" value="TonB-dep_rcpt-like"/>
</dbReference>
<comment type="subcellular location">
    <subcellularLocation>
        <location evidence="1 7">Cell outer membrane</location>
        <topology evidence="1 7">Multi-pass membrane protein</topology>
    </subcellularLocation>
</comment>
<dbReference type="GO" id="GO:0009279">
    <property type="term" value="C:cell outer membrane"/>
    <property type="evidence" value="ECO:0007669"/>
    <property type="project" value="UniProtKB-SubCell"/>
</dbReference>
<dbReference type="Pfam" id="PF13715">
    <property type="entry name" value="CarbopepD_reg_2"/>
    <property type="match status" value="1"/>
</dbReference>
<feature type="domain" description="Secretin/TonB short N-terminal" evidence="8">
    <location>
        <begin position="68"/>
        <end position="119"/>
    </location>
</feature>
<evidence type="ECO:0000256" key="7">
    <source>
        <dbReference type="PROSITE-ProRule" id="PRU01360"/>
    </source>
</evidence>
<dbReference type="AlphaFoldDB" id="A0A1W2DXB9"/>
<evidence type="ECO:0000256" key="1">
    <source>
        <dbReference type="ARBA" id="ARBA00004571"/>
    </source>
</evidence>
<dbReference type="NCBIfam" id="TIGR04056">
    <property type="entry name" value="OMP_RagA_SusC"/>
    <property type="match status" value="1"/>
</dbReference>
<dbReference type="Gene3D" id="3.55.50.30">
    <property type="match status" value="1"/>
</dbReference>
<dbReference type="Gene3D" id="2.40.170.20">
    <property type="entry name" value="TonB-dependent receptor, beta-barrel domain"/>
    <property type="match status" value="1"/>
</dbReference>